<dbReference type="InterPro" id="IPR013497">
    <property type="entry name" value="Topo_IA_cen"/>
</dbReference>
<dbReference type="EMBL" id="OANU01000046">
    <property type="protein sequence ID" value="SNX49105.1"/>
    <property type="molecule type" value="Genomic_DNA"/>
</dbReference>
<dbReference type="GO" id="GO:0003916">
    <property type="term" value="F:DNA topoisomerase activity"/>
    <property type="evidence" value="ECO:0007669"/>
    <property type="project" value="InterPro"/>
</dbReference>
<dbReference type="SUPFAM" id="SSF56712">
    <property type="entry name" value="Prokaryotic type I DNA topoisomerase"/>
    <property type="match status" value="1"/>
</dbReference>
<gene>
    <name evidence="3" type="primary">topA_4</name>
    <name evidence="3" type="ORF">VTH8203_02742</name>
</gene>
<reference evidence="4" key="1">
    <citation type="submission" date="2016-06" db="EMBL/GenBank/DDBJ databases">
        <authorList>
            <person name="Rodrigo-Torres L."/>
            <person name="Arahal R.D."/>
            <person name="Lucena T."/>
        </authorList>
    </citation>
    <scope>NUCLEOTIDE SEQUENCE [LARGE SCALE GENOMIC DNA]</scope>
    <source>
        <strain evidence="4">CECT8203</strain>
    </source>
</reference>
<dbReference type="Gene3D" id="1.10.290.10">
    <property type="entry name" value="Topoisomerase I, domain 4"/>
    <property type="match status" value="1"/>
</dbReference>
<dbReference type="InterPro" id="IPR013826">
    <property type="entry name" value="Topo_IA_cen_sub3"/>
</dbReference>
<evidence type="ECO:0000259" key="2">
    <source>
        <dbReference type="PROSITE" id="PS52039"/>
    </source>
</evidence>
<accession>A0A240EM89</accession>
<dbReference type="GO" id="GO:0006265">
    <property type="term" value="P:DNA topological change"/>
    <property type="evidence" value="ECO:0007669"/>
    <property type="project" value="InterPro"/>
</dbReference>
<sequence length="246" mass="27603">MGNSAHAEISILSHNVEELKQEILTQEPEHANNLHAILDILEQWQLARQAGDAVVTNQSYQFEGKDSDGEALLLTLDAQFVEYLGWGEHINPGNKIRDTGLITAFERYALTDSKQPVYMSPVNLPEQENMTFLHFAEQLEAFSVGRPSTYASIFDRLIHSGLMDMQGGTIRITNLGAKAYEELQQCFPLDALSVCTIFEDTMKRLGQGQDSLQPGLYKMIKQWDNSVDINDVFTSLDDISFDGLLD</sequence>
<evidence type="ECO:0000313" key="3">
    <source>
        <dbReference type="EMBL" id="SNX49105.1"/>
    </source>
</evidence>
<name>A0A240EM89_9VIBR</name>
<keyword evidence="4" id="KW-1185">Reference proteome</keyword>
<evidence type="ECO:0000256" key="1">
    <source>
        <dbReference type="ARBA" id="ARBA00023235"/>
    </source>
</evidence>
<dbReference type="InterPro" id="IPR013824">
    <property type="entry name" value="Topo_IA_cen_sub1"/>
</dbReference>
<dbReference type="Proteomes" id="UP000219336">
    <property type="component" value="Unassembled WGS sequence"/>
</dbReference>
<organism evidence="3 4">
    <name type="scientific">Vibrio thalassae</name>
    <dbReference type="NCBI Taxonomy" id="1243014"/>
    <lineage>
        <taxon>Bacteria</taxon>
        <taxon>Pseudomonadati</taxon>
        <taxon>Pseudomonadota</taxon>
        <taxon>Gammaproteobacteria</taxon>
        <taxon>Vibrionales</taxon>
        <taxon>Vibrionaceae</taxon>
        <taxon>Vibrio</taxon>
    </lineage>
</organism>
<protein>
    <submittedName>
        <fullName evidence="3">DNA topoisomerase 1</fullName>
        <ecNumber evidence="3">5.99.1.2</ecNumber>
    </submittedName>
</protein>
<dbReference type="OrthoDB" id="9342810at2"/>
<dbReference type="PROSITE" id="PS52039">
    <property type="entry name" value="TOPO_IA_2"/>
    <property type="match status" value="1"/>
</dbReference>
<dbReference type="Gene3D" id="2.70.20.10">
    <property type="entry name" value="Topoisomerase I, domain 3"/>
    <property type="match status" value="1"/>
</dbReference>
<evidence type="ECO:0000313" key="4">
    <source>
        <dbReference type="Proteomes" id="UP000219336"/>
    </source>
</evidence>
<dbReference type="RefSeq" id="WP_096994206.1">
    <property type="nucleotide sequence ID" value="NZ_JBHSII010000001.1"/>
</dbReference>
<proteinExistence type="predicted"/>
<dbReference type="InterPro" id="IPR023405">
    <property type="entry name" value="Topo_IA_core_domain"/>
</dbReference>
<dbReference type="AlphaFoldDB" id="A0A240EM89"/>
<keyword evidence="1 3" id="KW-0413">Isomerase</keyword>
<dbReference type="GO" id="GO:0003677">
    <property type="term" value="F:DNA binding"/>
    <property type="evidence" value="ECO:0007669"/>
    <property type="project" value="InterPro"/>
</dbReference>
<dbReference type="Gene3D" id="1.10.460.10">
    <property type="entry name" value="Topoisomerase I, domain 2"/>
    <property type="match status" value="1"/>
</dbReference>
<dbReference type="InterPro" id="IPR013825">
    <property type="entry name" value="Topo_IA_cen_sub2"/>
</dbReference>
<feature type="domain" description="Topo IA-type catalytic" evidence="2">
    <location>
        <begin position="1"/>
        <end position="227"/>
    </location>
</feature>
<dbReference type="EC" id="5.99.1.2" evidence="3"/>